<dbReference type="GeneID" id="92931654"/>
<evidence type="ECO:0000256" key="6">
    <source>
        <dbReference type="ARBA" id="ARBA00037383"/>
    </source>
</evidence>
<dbReference type="InterPro" id="IPR050343">
    <property type="entry name" value="RsuA_PseudoU_synthase"/>
</dbReference>
<dbReference type="Pfam" id="PF01479">
    <property type="entry name" value="S4"/>
    <property type="match status" value="1"/>
</dbReference>
<dbReference type="SMART" id="SM00363">
    <property type="entry name" value="S4"/>
    <property type="match status" value="1"/>
</dbReference>
<dbReference type="InterPro" id="IPR020094">
    <property type="entry name" value="TruA/RsuA/RluB/E/F_N"/>
</dbReference>
<dbReference type="NCBIfam" id="NF007976">
    <property type="entry name" value="PRK10700.1"/>
    <property type="match status" value="1"/>
</dbReference>
<dbReference type="InterPro" id="IPR006145">
    <property type="entry name" value="PsdUridine_synth_RsuA/RluA"/>
</dbReference>
<dbReference type="KEGG" id="acz:Acaty_c1454"/>
<evidence type="ECO:0000259" key="10">
    <source>
        <dbReference type="SMART" id="SM00363"/>
    </source>
</evidence>
<dbReference type="InterPro" id="IPR036986">
    <property type="entry name" value="S4_RNA-bd_sf"/>
</dbReference>
<keyword evidence="3 7" id="KW-0694">RNA-binding</keyword>
<dbReference type="InterPro" id="IPR018496">
    <property type="entry name" value="PsdUridine_synth_RsuA/RluB_CS"/>
</dbReference>
<dbReference type="PANTHER" id="PTHR47683:SF3">
    <property type="entry name" value="RIBOSOMAL LARGE SUBUNIT PSEUDOURIDINE SYNTHASE B"/>
    <property type="match status" value="1"/>
</dbReference>
<comment type="function">
    <text evidence="6">Responsible for synthesis of pseudouridine from uracil-2605 in 23S ribosomal RNA.</text>
</comment>
<dbReference type="InterPro" id="IPR020103">
    <property type="entry name" value="PsdUridine_synth_cat_dom_sf"/>
</dbReference>
<evidence type="ECO:0000256" key="9">
    <source>
        <dbReference type="SAM" id="MobiDB-lite"/>
    </source>
</evidence>
<name>A0A059ZUQ5_ACICK</name>
<feature type="region of interest" description="Disordered" evidence="9">
    <location>
        <begin position="247"/>
        <end position="288"/>
    </location>
</feature>
<dbReference type="PROSITE" id="PS01149">
    <property type="entry name" value="PSI_RSU"/>
    <property type="match status" value="1"/>
</dbReference>
<dbReference type="HOGENOM" id="CLU_024979_1_1_6"/>
<comment type="catalytic activity">
    <reaction evidence="5">
        <text>uridine(2605) in 23S rRNA = pseudouridine(2605) in 23S rRNA</text>
        <dbReference type="Rhea" id="RHEA:42520"/>
        <dbReference type="Rhea" id="RHEA-COMP:10095"/>
        <dbReference type="Rhea" id="RHEA-COMP:10096"/>
        <dbReference type="ChEBI" id="CHEBI:65314"/>
        <dbReference type="ChEBI" id="CHEBI:65315"/>
        <dbReference type="EC" id="5.4.99.22"/>
    </reaction>
</comment>
<dbReference type="EC" id="5.4.99.-" evidence="8"/>
<comment type="similarity">
    <text evidence="1 8">Belongs to the pseudouridine synthase RsuA family.</text>
</comment>
<evidence type="ECO:0000256" key="1">
    <source>
        <dbReference type="ARBA" id="ARBA00008348"/>
    </source>
</evidence>
<dbReference type="InterPro" id="IPR000748">
    <property type="entry name" value="PsdUridine_synth_RsuA/RluB/E/F"/>
</dbReference>
<dbReference type="GO" id="GO:0000455">
    <property type="term" value="P:enzyme-directed rRNA pseudouridine synthesis"/>
    <property type="evidence" value="ECO:0007669"/>
    <property type="project" value="UniProtKB-ARBA"/>
</dbReference>
<evidence type="ECO:0000256" key="2">
    <source>
        <dbReference type="ARBA" id="ARBA00022552"/>
    </source>
</evidence>
<evidence type="ECO:0000313" key="11">
    <source>
        <dbReference type="EMBL" id="AIA55320.1"/>
    </source>
</evidence>
<dbReference type="PROSITE" id="PS50889">
    <property type="entry name" value="S4"/>
    <property type="match status" value="1"/>
</dbReference>
<keyword evidence="4 8" id="KW-0413">Isomerase</keyword>
<proteinExistence type="inferred from homology"/>
<dbReference type="Proteomes" id="UP000005522">
    <property type="component" value="Chromosome"/>
</dbReference>
<dbReference type="eggNOG" id="COG1187">
    <property type="taxonomic scope" value="Bacteria"/>
</dbReference>
<dbReference type="FunFam" id="3.10.290.10:FF:000003">
    <property type="entry name" value="Pseudouridine synthase"/>
    <property type="match status" value="1"/>
</dbReference>
<dbReference type="GO" id="GO:0160139">
    <property type="term" value="F:23S rRNA pseudouridine(2605) synthase activity"/>
    <property type="evidence" value="ECO:0007669"/>
    <property type="project" value="UniProtKB-EC"/>
</dbReference>
<dbReference type="GO" id="GO:0005829">
    <property type="term" value="C:cytosol"/>
    <property type="evidence" value="ECO:0007669"/>
    <property type="project" value="UniProtKB-ARBA"/>
</dbReference>
<keyword evidence="11" id="KW-0456">Lyase</keyword>
<dbReference type="InterPro" id="IPR002942">
    <property type="entry name" value="S4_RNA-bd"/>
</dbReference>
<evidence type="ECO:0000256" key="8">
    <source>
        <dbReference type="RuleBase" id="RU003887"/>
    </source>
</evidence>
<dbReference type="PANTHER" id="PTHR47683">
    <property type="entry name" value="PSEUDOURIDINE SYNTHASE FAMILY PROTEIN-RELATED"/>
    <property type="match status" value="1"/>
</dbReference>
<organism evidence="11 12">
    <name type="scientific">Acidithiobacillus caldus (strain ATCC 51756 / DSM 8584 / KU)</name>
    <dbReference type="NCBI Taxonomy" id="637389"/>
    <lineage>
        <taxon>Bacteria</taxon>
        <taxon>Pseudomonadati</taxon>
        <taxon>Pseudomonadota</taxon>
        <taxon>Acidithiobacillia</taxon>
        <taxon>Acidithiobacillales</taxon>
        <taxon>Acidithiobacillaceae</taxon>
        <taxon>Acidithiobacillus</taxon>
    </lineage>
</organism>
<dbReference type="Gene3D" id="3.30.70.580">
    <property type="entry name" value="Pseudouridine synthase I, catalytic domain, N-terminal subdomain"/>
    <property type="match status" value="1"/>
</dbReference>
<dbReference type="AlphaFoldDB" id="A0A059ZUQ5"/>
<dbReference type="FunFam" id="3.30.70.1560:FF:000001">
    <property type="entry name" value="Pseudouridine synthase"/>
    <property type="match status" value="1"/>
</dbReference>
<evidence type="ECO:0000256" key="5">
    <source>
        <dbReference type="ARBA" id="ARBA00036944"/>
    </source>
</evidence>
<dbReference type="Pfam" id="PF00849">
    <property type="entry name" value="PseudoU_synth_2"/>
    <property type="match status" value="1"/>
</dbReference>
<protein>
    <recommendedName>
        <fullName evidence="8">Pseudouridine synthase</fullName>
        <ecNumber evidence="8">5.4.99.-</ecNumber>
    </recommendedName>
</protein>
<dbReference type="SUPFAM" id="SSF55174">
    <property type="entry name" value="Alpha-L RNA-binding motif"/>
    <property type="match status" value="1"/>
</dbReference>
<dbReference type="SUPFAM" id="SSF55120">
    <property type="entry name" value="Pseudouridine synthase"/>
    <property type="match status" value="1"/>
</dbReference>
<evidence type="ECO:0000313" key="12">
    <source>
        <dbReference type="Proteomes" id="UP000005522"/>
    </source>
</evidence>
<dbReference type="CDD" id="cd02556">
    <property type="entry name" value="PseudoU_synth_RluB"/>
    <property type="match status" value="1"/>
</dbReference>
<dbReference type="GO" id="GO:0016829">
    <property type="term" value="F:lyase activity"/>
    <property type="evidence" value="ECO:0007669"/>
    <property type="project" value="UniProtKB-KW"/>
</dbReference>
<accession>A0A059ZUQ5</accession>
<feature type="domain" description="RNA-binding S4" evidence="10">
    <location>
        <begin position="3"/>
        <end position="66"/>
    </location>
</feature>
<evidence type="ECO:0000256" key="4">
    <source>
        <dbReference type="ARBA" id="ARBA00023235"/>
    </source>
</evidence>
<dbReference type="NCBIfam" id="TIGR00093">
    <property type="entry name" value="pseudouridine synthase"/>
    <property type="match status" value="1"/>
</dbReference>
<dbReference type="FunFam" id="3.30.70.580:FF:000009">
    <property type="entry name" value="Pseudouridine synthase"/>
    <property type="match status" value="1"/>
</dbReference>
<gene>
    <name evidence="11" type="ORF">Acaty_c1454</name>
</gene>
<dbReference type="EMBL" id="CP005986">
    <property type="protein sequence ID" value="AIA55320.1"/>
    <property type="molecule type" value="Genomic_DNA"/>
</dbReference>
<dbReference type="Gene3D" id="3.30.70.1560">
    <property type="entry name" value="Alpha-L RNA-binding motif"/>
    <property type="match status" value="1"/>
</dbReference>
<dbReference type="CDD" id="cd00165">
    <property type="entry name" value="S4"/>
    <property type="match status" value="1"/>
</dbReference>
<keyword evidence="2" id="KW-0698">rRNA processing</keyword>
<reference evidence="11 12" key="1">
    <citation type="journal article" date="2009" name="J. Bacteriol.">
        <title>Draft genome sequence of the extremely acidophilic bacterium Acidithiobacillus caldus ATCC 51756 reveals metabolic versatility in the genus Acidithiobacillus.</title>
        <authorList>
            <person name="Valdes J."/>
            <person name="Quatrini R."/>
            <person name="Hallberg K."/>
            <person name="Dopson M."/>
            <person name="Valenzuela P.D."/>
            <person name="Holmes D.S."/>
        </authorList>
    </citation>
    <scope>NUCLEOTIDE SEQUENCE [LARGE SCALE GENOMIC DNA]</scope>
    <source>
        <strain evidence="12">ATCC 51756 / DSM 8584 / KU</strain>
    </source>
</reference>
<feature type="compositionally biased region" description="Gly residues" evidence="9">
    <location>
        <begin position="279"/>
        <end position="288"/>
    </location>
</feature>
<dbReference type="Gene3D" id="3.10.290.10">
    <property type="entry name" value="RNA-binding S4 domain"/>
    <property type="match status" value="1"/>
</dbReference>
<dbReference type="GO" id="GO:0003723">
    <property type="term" value="F:RNA binding"/>
    <property type="evidence" value="ECO:0007669"/>
    <property type="project" value="UniProtKB-KW"/>
</dbReference>
<dbReference type="InterPro" id="IPR042092">
    <property type="entry name" value="PsdUridine_s_RsuA/RluB/E/F_cat"/>
</dbReference>
<dbReference type="RefSeq" id="WP_004872317.1">
    <property type="nucleotide sequence ID" value="NZ_CP005986.1"/>
</dbReference>
<evidence type="ECO:0000256" key="7">
    <source>
        <dbReference type="PROSITE-ProRule" id="PRU00182"/>
    </source>
</evidence>
<evidence type="ECO:0000256" key="3">
    <source>
        <dbReference type="ARBA" id="ARBA00022884"/>
    </source>
</evidence>
<sequence length="288" mass="32490">MDEKLQKVLARHGLGSRRQMEAWIRAGRVQINDRPATIGDRVTSRDRLSVDGKPLRVPSWVRPRLRVLRYHKPAGELATRQDPEGRPTVFDRLPRLRGSRWVAVGRLDLNTEGLLLFTNDGDLANALMHPRAELERVYAVRVLGSLSDEQKAALLAGVELEDGPARFLAIEEAGGEGSNRWYHVSLAEGRNREVRRLLAAVHLSVSRLIRIRYGPIDMPRHLKLGYFEELSDAERSVLLDAVQWSDPQATAAAEHGPEDRRPNRSRQHRHGLRTELQRGKGGPRSGHA</sequence>